<reference evidence="1 2" key="1">
    <citation type="submission" date="2019-03" db="EMBL/GenBank/DDBJ databases">
        <title>Subsurface microbial communities from deep shales in Ohio and West Virginia, USA.</title>
        <authorList>
            <person name="Wrighton K."/>
        </authorList>
    </citation>
    <scope>NUCLEOTIDE SEQUENCE [LARGE SCALE GENOMIC DNA]</scope>
    <source>
        <strain evidence="1 2">MSL 7</strain>
    </source>
</reference>
<gene>
    <name evidence="1" type="ORF">C7957_10226</name>
</gene>
<proteinExistence type="predicted"/>
<evidence type="ECO:0008006" key="3">
    <source>
        <dbReference type="Google" id="ProtNLM"/>
    </source>
</evidence>
<dbReference type="PROSITE" id="PS51257">
    <property type="entry name" value="PROKAR_LIPOPROTEIN"/>
    <property type="match status" value="1"/>
</dbReference>
<protein>
    <recommendedName>
        <fullName evidence="3">Lipoprotein</fullName>
    </recommendedName>
</protein>
<dbReference type="Proteomes" id="UP000295176">
    <property type="component" value="Unassembled WGS sequence"/>
</dbReference>
<comment type="caution">
    <text evidence="1">The sequence shown here is derived from an EMBL/GenBank/DDBJ whole genome shotgun (WGS) entry which is preliminary data.</text>
</comment>
<dbReference type="AlphaFoldDB" id="A0A4R6SJC7"/>
<dbReference type="EMBL" id="SNXX01000002">
    <property type="protein sequence ID" value="TDQ03931.1"/>
    <property type="molecule type" value="Genomic_DNA"/>
</dbReference>
<organism evidence="1 2">
    <name type="scientific">Halanaerobium saccharolyticum</name>
    <dbReference type="NCBI Taxonomy" id="43595"/>
    <lineage>
        <taxon>Bacteria</taxon>
        <taxon>Bacillati</taxon>
        <taxon>Bacillota</taxon>
        <taxon>Clostridia</taxon>
        <taxon>Halanaerobiales</taxon>
        <taxon>Halanaerobiaceae</taxon>
        <taxon>Halanaerobium</taxon>
    </lineage>
</organism>
<accession>A0A4R6SJC7</accession>
<evidence type="ECO:0000313" key="2">
    <source>
        <dbReference type="Proteomes" id="UP000295176"/>
    </source>
</evidence>
<evidence type="ECO:0000313" key="1">
    <source>
        <dbReference type="EMBL" id="TDQ03931.1"/>
    </source>
</evidence>
<name>A0A4R6SJC7_9FIRM</name>
<sequence length="258" mass="28052">MNKKKIILILFLILSLSFVLTGCSAIGELKTETIVGNYLESEDGPESVVKQSLNQLFAKYSSEGRLNDYEWTQNINLKDLEIMEPVADQGTGILTAGRIRLIFDYTINGDPQDSDLKPINKGGTLTYEIDSLTYDNKKEELVSMTETPNEVSDANSESPVISGIKTENSKDDGNGFSLTANLDTKNVAETVGIISLGKRYFSGSTDRVLDITNNQLSLVTQVTLAETDFASIMVINYDELTSTDSGQTGLAAALIAVP</sequence>
<dbReference type="RefSeq" id="WP_133529558.1">
    <property type="nucleotide sequence ID" value="NZ_SNXX01000002.1"/>
</dbReference>